<organism evidence="1 2">
    <name type="scientific">Elysia crispata</name>
    <name type="common">lettuce slug</name>
    <dbReference type="NCBI Taxonomy" id="231223"/>
    <lineage>
        <taxon>Eukaryota</taxon>
        <taxon>Metazoa</taxon>
        <taxon>Spiralia</taxon>
        <taxon>Lophotrochozoa</taxon>
        <taxon>Mollusca</taxon>
        <taxon>Gastropoda</taxon>
        <taxon>Heterobranchia</taxon>
        <taxon>Euthyneura</taxon>
        <taxon>Panpulmonata</taxon>
        <taxon>Sacoglossa</taxon>
        <taxon>Placobranchoidea</taxon>
        <taxon>Plakobranchidae</taxon>
        <taxon>Elysia</taxon>
    </lineage>
</organism>
<keyword evidence="2" id="KW-1185">Reference proteome</keyword>
<protein>
    <submittedName>
        <fullName evidence="1">Uncharacterized protein</fullName>
    </submittedName>
</protein>
<name>A0AAE1CIH7_9GAST</name>
<accession>A0AAE1CIH7</accession>
<evidence type="ECO:0000313" key="2">
    <source>
        <dbReference type="Proteomes" id="UP001283361"/>
    </source>
</evidence>
<dbReference type="Proteomes" id="UP001283361">
    <property type="component" value="Unassembled WGS sequence"/>
</dbReference>
<gene>
    <name evidence="1" type="ORF">RRG08_061885</name>
</gene>
<comment type="caution">
    <text evidence="1">The sequence shown here is derived from an EMBL/GenBank/DDBJ whole genome shotgun (WGS) entry which is preliminary data.</text>
</comment>
<proteinExistence type="predicted"/>
<sequence length="83" mass="9297">MTSVCSCLSLRYDCFEFPHMADAMELLGSPKLTSMRKQRPLAAGVYHEWVDSTPGAEHLQVYLQNQLRCLSFSSPEQSTVACP</sequence>
<reference evidence="1" key="1">
    <citation type="journal article" date="2023" name="G3 (Bethesda)">
        <title>A reference genome for the long-term kleptoplast-retaining sea slug Elysia crispata morphotype clarki.</title>
        <authorList>
            <person name="Eastman K.E."/>
            <person name="Pendleton A.L."/>
            <person name="Shaikh M.A."/>
            <person name="Suttiyut T."/>
            <person name="Ogas R."/>
            <person name="Tomko P."/>
            <person name="Gavelis G."/>
            <person name="Widhalm J.R."/>
            <person name="Wisecaver J.H."/>
        </authorList>
    </citation>
    <scope>NUCLEOTIDE SEQUENCE</scope>
    <source>
        <strain evidence="1">ECLA1</strain>
    </source>
</reference>
<dbReference type="EMBL" id="JAWDGP010008055">
    <property type="protein sequence ID" value="KAK3696110.1"/>
    <property type="molecule type" value="Genomic_DNA"/>
</dbReference>
<evidence type="ECO:0000313" key="1">
    <source>
        <dbReference type="EMBL" id="KAK3696110.1"/>
    </source>
</evidence>
<dbReference type="AlphaFoldDB" id="A0AAE1CIH7"/>